<dbReference type="EMBL" id="JAXIVS010000021">
    <property type="protein sequence ID" value="MDY7232515.1"/>
    <property type="molecule type" value="Genomic_DNA"/>
</dbReference>
<dbReference type="PRINTS" id="PR00455">
    <property type="entry name" value="HTHTETR"/>
</dbReference>
<name>A0ABU5HGY7_9BACT</name>
<evidence type="ECO:0000313" key="8">
    <source>
        <dbReference type="Proteomes" id="UP001291309"/>
    </source>
</evidence>
<dbReference type="InterPro" id="IPR001647">
    <property type="entry name" value="HTH_TetR"/>
</dbReference>
<keyword evidence="3" id="KW-0804">Transcription</keyword>
<feature type="DNA-binding region" description="H-T-H motif" evidence="4">
    <location>
        <begin position="54"/>
        <end position="73"/>
    </location>
</feature>
<evidence type="ECO:0000256" key="1">
    <source>
        <dbReference type="ARBA" id="ARBA00023015"/>
    </source>
</evidence>
<proteinExistence type="predicted"/>
<comment type="caution">
    <text evidence="7">The sequence shown here is derived from an EMBL/GenBank/DDBJ whole genome shotgun (WGS) entry which is preliminary data.</text>
</comment>
<sequence>MASKRPARRDKGRRSSSPTEPPPPRRRRTPEEAREEILQAAEPLLVEQGPDRVGLQAVARAAGVSHALVTHYFGTYETLVREVLLRRNQLVVEEFQRRMLEASEPLRAGELLDRFFAILQQVGQTRLLAWALLTGRSEHMPLARAQGLRVLVDALEFHAQRVAPTLGQPPPSRETLEMALLVGICASQWYMLAREGLLPALGKSVDAETDARFREVLAGMLHSTFGLKPRGNGMP</sequence>
<evidence type="ECO:0000313" key="7">
    <source>
        <dbReference type="EMBL" id="MDY7232515.1"/>
    </source>
</evidence>
<evidence type="ECO:0000256" key="3">
    <source>
        <dbReference type="ARBA" id="ARBA00023163"/>
    </source>
</evidence>
<keyword evidence="1" id="KW-0805">Transcription regulation</keyword>
<evidence type="ECO:0000256" key="5">
    <source>
        <dbReference type="SAM" id="MobiDB-lite"/>
    </source>
</evidence>
<feature type="region of interest" description="Disordered" evidence="5">
    <location>
        <begin position="1"/>
        <end position="33"/>
    </location>
</feature>
<dbReference type="InterPro" id="IPR050109">
    <property type="entry name" value="HTH-type_TetR-like_transc_reg"/>
</dbReference>
<feature type="domain" description="HTH tetR-type" evidence="6">
    <location>
        <begin position="31"/>
        <end position="91"/>
    </location>
</feature>
<keyword evidence="8" id="KW-1185">Reference proteome</keyword>
<dbReference type="RefSeq" id="WP_321551229.1">
    <property type="nucleotide sequence ID" value="NZ_JAXIVS010000021.1"/>
</dbReference>
<dbReference type="PANTHER" id="PTHR30055">
    <property type="entry name" value="HTH-TYPE TRANSCRIPTIONAL REGULATOR RUTR"/>
    <property type="match status" value="1"/>
</dbReference>
<dbReference type="Gene3D" id="1.10.357.10">
    <property type="entry name" value="Tetracycline Repressor, domain 2"/>
    <property type="match status" value="1"/>
</dbReference>
<keyword evidence="2 4" id="KW-0238">DNA-binding</keyword>
<organism evidence="7 8">
    <name type="scientific">Hyalangium rubrum</name>
    <dbReference type="NCBI Taxonomy" id="3103134"/>
    <lineage>
        <taxon>Bacteria</taxon>
        <taxon>Pseudomonadati</taxon>
        <taxon>Myxococcota</taxon>
        <taxon>Myxococcia</taxon>
        <taxon>Myxococcales</taxon>
        <taxon>Cystobacterineae</taxon>
        <taxon>Archangiaceae</taxon>
        <taxon>Hyalangium</taxon>
    </lineage>
</organism>
<protein>
    <submittedName>
        <fullName evidence="7">Helix-turn-helix domain-containing protein</fullName>
    </submittedName>
</protein>
<accession>A0ABU5HGY7</accession>
<feature type="compositionally biased region" description="Basic residues" evidence="5">
    <location>
        <begin position="1"/>
        <end position="14"/>
    </location>
</feature>
<evidence type="ECO:0000256" key="2">
    <source>
        <dbReference type="ARBA" id="ARBA00023125"/>
    </source>
</evidence>
<dbReference type="PROSITE" id="PS50977">
    <property type="entry name" value="HTH_TETR_2"/>
    <property type="match status" value="1"/>
</dbReference>
<evidence type="ECO:0000259" key="6">
    <source>
        <dbReference type="PROSITE" id="PS50977"/>
    </source>
</evidence>
<dbReference type="Proteomes" id="UP001291309">
    <property type="component" value="Unassembled WGS sequence"/>
</dbReference>
<dbReference type="InterPro" id="IPR009057">
    <property type="entry name" value="Homeodomain-like_sf"/>
</dbReference>
<dbReference type="PANTHER" id="PTHR30055:SF234">
    <property type="entry name" value="HTH-TYPE TRANSCRIPTIONAL REGULATOR BETI"/>
    <property type="match status" value="1"/>
</dbReference>
<dbReference type="SUPFAM" id="SSF46689">
    <property type="entry name" value="Homeodomain-like"/>
    <property type="match status" value="1"/>
</dbReference>
<reference evidence="7 8" key="1">
    <citation type="submission" date="2023-12" db="EMBL/GenBank/DDBJ databases">
        <title>the genome sequence of Hyalangium sp. s54d21.</title>
        <authorList>
            <person name="Zhang X."/>
        </authorList>
    </citation>
    <scope>NUCLEOTIDE SEQUENCE [LARGE SCALE GENOMIC DNA]</scope>
    <source>
        <strain evidence="8">s54d21</strain>
    </source>
</reference>
<evidence type="ECO:0000256" key="4">
    <source>
        <dbReference type="PROSITE-ProRule" id="PRU00335"/>
    </source>
</evidence>
<dbReference type="Pfam" id="PF00440">
    <property type="entry name" value="TetR_N"/>
    <property type="match status" value="1"/>
</dbReference>
<gene>
    <name evidence="7" type="ORF">SYV04_39375</name>
</gene>